<evidence type="ECO:0000256" key="2">
    <source>
        <dbReference type="SAM" id="Phobius"/>
    </source>
</evidence>
<evidence type="ECO:0000313" key="3">
    <source>
        <dbReference type="EMBL" id="WRQ86187.1"/>
    </source>
</evidence>
<feature type="transmembrane region" description="Helical" evidence="2">
    <location>
        <begin position="389"/>
        <end position="410"/>
    </location>
</feature>
<keyword evidence="2" id="KW-0472">Membrane</keyword>
<keyword evidence="2" id="KW-0812">Transmembrane</keyword>
<protein>
    <submittedName>
        <fullName evidence="3">M50 family metallopeptidase</fullName>
    </submittedName>
</protein>
<keyword evidence="4" id="KW-1185">Reference proteome</keyword>
<feature type="transmembrane region" description="Helical" evidence="2">
    <location>
        <begin position="191"/>
        <end position="211"/>
    </location>
</feature>
<keyword evidence="1" id="KW-0175">Coiled coil</keyword>
<feature type="transmembrane region" description="Helical" evidence="2">
    <location>
        <begin position="154"/>
        <end position="179"/>
    </location>
</feature>
<evidence type="ECO:0000313" key="4">
    <source>
        <dbReference type="Proteomes" id="UP000738431"/>
    </source>
</evidence>
<name>A0ABZ1C3A8_9BACT</name>
<evidence type="ECO:0000256" key="1">
    <source>
        <dbReference type="SAM" id="Coils"/>
    </source>
</evidence>
<dbReference type="PANTHER" id="PTHR13325">
    <property type="entry name" value="PROTEASE M50 MEMBRANE-BOUND TRANSCRIPTION FACTOR SITE 2 PROTEASE"/>
    <property type="match status" value="1"/>
</dbReference>
<feature type="coiled-coil region" evidence="1">
    <location>
        <begin position="495"/>
        <end position="556"/>
    </location>
</feature>
<accession>A0ABZ1C3A8</accession>
<feature type="transmembrane region" description="Helical" evidence="2">
    <location>
        <begin position="258"/>
        <end position="281"/>
    </location>
</feature>
<dbReference type="InterPro" id="IPR041881">
    <property type="entry name" value="PqqD_sf"/>
</dbReference>
<dbReference type="Proteomes" id="UP000738431">
    <property type="component" value="Chromosome"/>
</dbReference>
<reference evidence="3 4" key="1">
    <citation type="submission" date="2023-12" db="EMBL/GenBank/DDBJ databases">
        <title>Description of an unclassified Opitutus bacterium of Verrucomicrobiota.</title>
        <authorList>
            <person name="Zhang D.-F."/>
        </authorList>
    </citation>
    <scope>NUCLEOTIDE SEQUENCE [LARGE SCALE GENOMIC DNA]</scope>
    <source>
        <strain evidence="3 4">WL0086</strain>
    </source>
</reference>
<feature type="transmembrane region" description="Helical" evidence="2">
    <location>
        <begin position="287"/>
        <end position="307"/>
    </location>
</feature>
<dbReference type="Gene3D" id="1.10.10.1150">
    <property type="entry name" value="Coenzyme PQQ synthesis protein D (PqqD)"/>
    <property type="match status" value="1"/>
</dbReference>
<feature type="transmembrane region" description="Helical" evidence="2">
    <location>
        <begin position="231"/>
        <end position="251"/>
    </location>
</feature>
<proteinExistence type="predicted"/>
<feature type="transmembrane region" description="Helical" evidence="2">
    <location>
        <begin position="127"/>
        <end position="142"/>
    </location>
</feature>
<dbReference type="EMBL" id="CP139781">
    <property type="protein sequence ID" value="WRQ86187.1"/>
    <property type="molecule type" value="Genomic_DNA"/>
</dbReference>
<organism evidence="3 4">
    <name type="scientific">Actomonas aquatica</name>
    <dbReference type="NCBI Taxonomy" id="2866162"/>
    <lineage>
        <taxon>Bacteria</taxon>
        <taxon>Pseudomonadati</taxon>
        <taxon>Verrucomicrobiota</taxon>
        <taxon>Opitutia</taxon>
        <taxon>Opitutales</taxon>
        <taxon>Opitutaceae</taxon>
        <taxon>Actomonas</taxon>
    </lineage>
</organism>
<gene>
    <name evidence="3" type="ORF">K1X11_015335</name>
</gene>
<dbReference type="CDD" id="cd05709">
    <property type="entry name" value="S2P-M50"/>
    <property type="match status" value="1"/>
</dbReference>
<feature type="transmembrane region" description="Helical" evidence="2">
    <location>
        <begin position="360"/>
        <end position="383"/>
    </location>
</feature>
<feature type="transmembrane region" description="Helical" evidence="2">
    <location>
        <begin position="430"/>
        <end position="449"/>
    </location>
</feature>
<dbReference type="PANTHER" id="PTHR13325:SF3">
    <property type="entry name" value="MEMBRANE-BOUND TRANSCRIPTION FACTOR SITE-2 PROTEASE"/>
    <property type="match status" value="1"/>
</dbReference>
<dbReference type="RefSeq" id="WP_221031691.1">
    <property type="nucleotide sequence ID" value="NZ_CP139781.1"/>
</dbReference>
<dbReference type="InterPro" id="IPR001193">
    <property type="entry name" value="MBTPS2"/>
</dbReference>
<keyword evidence="2" id="KW-1133">Transmembrane helix</keyword>
<sequence length="727" mass="80792">MSNENRTLFNESWHRVSGQRLRLRPSVTLRRQRFRGENWFVARDGFTNTFFRFRPEAYDFIARLDGRKTVEEIWMGCLERSPKNAPGQGEVVSMLAQLYQANLLAADTTADTHRLFERHQKRRKQQVMSQVFGIFFLRIRLFDPDPLLNRTWPFLRWLASKTAAIGWFLWLGLGLSVVASNWDRALDQSQAVLAPGNLLLLYGAFTLAKLIHEFGHAFAVKAFGGEVHAMGITLLVFTPIPYVDATAAWAFRERWKRVVVGLGGMIPELAFASGAALVWAATGPGTLNSLAYNVMIVASVSTLLFNLNPLLRFDGYYILSDLTESPNLQMRSARQWLHNFESRALDVKTLESPASTRKEAVWLSVFGVASWCYRMFITVAIILLVADRYFGLGLLAGVLTFIGAFVMPAVKASRYLVREPRIERARNRAWAWALGGLAVVIGFLGLVPMPNHFRAVGIVRAEGSSDVFTQVPGWVTQVPSAPGATVATATPLVVMENAELDLAIAAAEAELVEARGRERQMLAGLAAGIEPSRVRREAAAERVDALEEDRAGLTVRAQSSGRWVAQGLDDWNGTWLPRGVRLGEVVGAGPDWEFFAVVRQDNASELFGAANDRAEVRFKGTAGQDIVVDAWRVVPGRQTLLPSASLGWLGGGPIEVRNDDGRGLEATEPFFLVVGRIAAEDGVDPDTGRSPLWQGRAGVMRFDLPWSPLLVQWARDFRQLLQNRYQI</sequence>